<keyword evidence="3" id="KW-0326">Glycosidase</keyword>
<dbReference type="GO" id="GO:0004556">
    <property type="term" value="F:alpha-amylase activity"/>
    <property type="evidence" value="ECO:0007669"/>
    <property type="project" value="TreeGrafter"/>
</dbReference>
<sequence length="549" mass="64623">MNKINFQEAIVYEIHPQSFYDSNHDGVGDLQGIIQKLDYLAMLGVNYLWLNPIYVSPQKDNGYDVSDYKNINPLFGTMYDFEMLVTEAKKLNIFIMMDMIFNHCSTEHEWFQKAQTGNPDYLQRFFFLPGDKANCPNNWQSKFGGSVWEYHDKLKMFYLHLFDKTQADLNWKNESLRQDIYQIVNYWLQKGVRGLRFDVINLIGKPNTFENDLTGDGRKYYTDTPQVHTYLQEMTQNTYLKTNDIITVGELSSTSIKQAILYTKPVAQELNMAFTFHHLKIDYLNNEKWKLAPYEPAKLVAKIKEWQIPVQAVGGWLANFLNNHDQPRALSRFGDPENYRFESATALAAVVLLLRGTPYLYQGEEFGMENNNYTKIEQLKDVESINYYHILQNEGEQPDAILKVLSARSRDNARTPMQWNNQQFAGFSTHKPWIDVNMNYLKINWEKDYHSPQSIFKAYQMLIQLRKNNLAFSYGEIEFVEINPVILSFYRYYKQNKFLVLINLSAQTIPMPDNLLPKKTMYNNYSTFDKKINPYQVLVFDYLMLKPFK</sequence>
<dbReference type="Proteomes" id="UP000253689">
    <property type="component" value="Chromosome"/>
</dbReference>
<dbReference type="InterPro" id="IPR012769">
    <property type="entry name" value="Trehalose_TreC"/>
</dbReference>
<evidence type="ECO:0000256" key="2">
    <source>
        <dbReference type="ARBA" id="ARBA00022801"/>
    </source>
</evidence>
<dbReference type="GO" id="GO:0005993">
    <property type="term" value="P:trehalose catabolic process"/>
    <property type="evidence" value="ECO:0007669"/>
    <property type="project" value="InterPro"/>
</dbReference>
<dbReference type="FunFam" id="3.20.20.80:FF:000064">
    <property type="entry name" value="Oligo-1,6-glucosidase"/>
    <property type="match status" value="1"/>
</dbReference>
<evidence type="ECO:0000259" key="5">
    <source>
        <dbReference type="SMART" id="SM00642"/>
    </source>
</evidence>
<dbReference type="SMART" id="SM00642">
    <property type="entry name" value="Aamy"/>
    <property type="match status" value="1"/>
</dbReference>
<protein>
    <recommendedName>
        <fullName evidence="4">Alpha,alpha-phosphotrehalase</fullName>
        <ecNumber evidence="4">3.2.1.93</ecNumber>
    </recommendedName>
</protein>
<dbReference type="KEGG" id="sphh:SDAV_00609"/>
<organism evidence="6 7">
    <name type="scientific">Spiroplasma phoeniceum P40</name>
    <dbReference type="NCBI Taxonomy" id="1276259"/>
    <lineage>
        <taxon>Bacteria</taxon>
        <taxon>Bacillati</taxon>
        <taxon>Mycoplasmatota</taxon>
        <taxon>Mollicutes</taxon>
        <taxon>Entomoplasmatales</taxon>
        <taxon>Spiroplasmataceae</taxon>
        <taxon>Spiroplasma</taxon>
    </lineage>
</organism>
<dbReference type="NCBIfam" id="TIGR02403">
    <property type="entry name" value="trehalose_treC"/>
    <property type="match status" value="1"/>
</dbReference>
<dbReference type="InterPro" id="IPR017853">
    <property type="entry name" value="GH"/>
</dbReference>
<dbReference type="GO" id="GO:0008788">
    <property type="term" value="F:alpha,alpha-phosphotrehalase activity"/>
    <property type="evidence" value="ECO:0007669"/>
    <property type="project" value="UniProtKB-UniRule"/>
</dbReference>
<dbReference type="EMBL" id="CP031088">
    <property type="protein sequence ID" value="AXF95600.1"/>
    <property type="molecule type" value="Genomic_DNA"/>
</dbReference>
<dbReference type="SUPFAM" id="SSF51445">
    <property type="entry name" value="(Trans)glycosidases"/>
    <property type="match status" value="1"/>
</dbReference>
<feature type="domain" description="Glycosyl hydrolase family 13 catalytic" evidence="5">
    <location>
        <begin position="13"/>
        <end position="414"/>
    </location>
</feature>
<reference evidence="7" key="1">
    <citation type="submission" date="2018-07" db="EMBL/GenBank/DDBJ databases">
        <title>Complete Genome Sequence of Spiroplasma phoeniceum.</title>
        <authorList>
            <person name="Davis R.E."/>
            <person name="Shao J.Y."/>
            <person name="Zhao Y."/>
            <person name="Silver A."/>
            <person name="Stump z."/>
            <person name="Gasparich G."/>
        </authorList>
    </citation>
    <scope>NUCLEOTIDE SEQUENCE [LARGE SCALE GENOMIC DNA]</scope>
    <source>
        <strain evidence="7">P40</strain>
    </source>
</reference>
<dbReference type="PANTHER" id="PTHR10357">
    <property type="entry name" value="ALPHA-AMYLASE FAMILY MEMBER"/>
    <property type="match status" value="1"/>
</dbReference>
<proteinExistence type="inferred from homology"/>
<dbReference type="Gene3D" id="3.20.20.80">
    <property type="entry name" value="Glycosidases"/>
    <property type="match status" value="1"/>
</dbReference>
<evidence type="ECO:0000313" key="6">
    <source>
        <dbReference type="EMBL" id="AXF95600.1"/>
    </source>
</evidence>
<keyword evidence="7" id="KW-1185">Reference proteome</keyword>
<dbReference type="PANTHER" id="PTHR10357:SF217">
    <property type="entry name" value="TREHALOSE-6-PHOSPHATE HYDROLASE"/>
    <property type="match status" value="1"/>
</dbReference>
<evidence type="ECO:0000256" key="3">
    <source>
        <dbReference type="ARBA" id="ARBA00023295"/>
    </source>
</evidence>
<evidence type="ECO:0000256" key="1">
    <source>
        <dbReference type="ARBA" id="ARBA00008061"/>
    </source>
</evidence>
<dbReference type="RefSeq" id="WP_114564484.1">
    <property type="nucleotide sequence ID" value="NZ_CP031088.1"/>
</dbReference>
<dbReference type="NCBIfam" id="NF008183">
    <property type="entry name" value="PRK10933.1"/>
    <property type="match status" value="1"/>
</dbReference>
<dbReference type="CDD" id="cd11333">
    <property type="entry name" value="AmyAc_SI_OligoGlu_DGase"/>
    <property type="match status" value="1"/>
</dbReference>
<comment type="similarity">
    <text evidence="1">Belongs to the glycosyl hydrolase 13 family.</text>
</comment>
<evidence type="ECO:0000256" key="4">
    <source>
        <dbReference type="NCBIfam" id="TIGR02403"/>
    </source>
</evidence>
<dbReference type="GO" id="GO:0005737">
    <property type="term" value="C:cytoplasm"/>
    <property type="evidence" value="ECO:0007669"/>
    <property type="project" value="UniProtKB-UniRule"/>
</dbReference>
<dbReference type="SUPFAM" id="SSF51011">
    <property type="entry name" value="Glycosyl hydrolase domain"/>
    <property type="match status" value="1"/>
</dbReference>
<dbReference type="AlphaFoldDB" id="A0A345DN12"/>
<name>A0A345DN12_9MOLU</name>
<dbReference type="Pfam" id="PF00128">
    <property type="entry name" value="Alpha-amylase"/>
    <property type="match status" value="1"/>
</dbReference>
<dbReference type="InterPro" id="IPR045857">
    <property type="entry name" value="O16G_dom_2"/>
</dbReference>
<gene>
    <name evidence="6" type="ORF">SDAV_00609</name>
</gene>
<dbReference type="Gene3D" id="3.90.400.10">
    <property type="entry name" value="Oligo-1,6-glucosidase, Domain 2"/>
    <property type="match status" value="1"/>
</dbReference>
<accession>A0A345DN12</accession>
<evidence type="ECO:0000313" key="7">
    <source>
        <dbReference type="Proteomes" id="UP000253689"/>
    </source>
</evidence>
<dbReference type="InterPro" id="IPR006047">
    <property type="entry name" value="GH13_cat_dom"/>
</dbReference>
<keyword evidence="2" id="KW-0378">Hydrolase</keyword>
<dbReference type="EC" id="3.2.1.93" evidence="4"/>